<reference evidence="2" key="1">
    <citation type="submission" date="2021-01" db="EMBL/GenBank/DDBJ databases">
        <authorList>
            <consortium name="Aspergillus luchuensis mut. kawachii IFO 4304 genome sequencing consortium"/>
            <person name="Kazuki M."/>
            <person name="Futagami T."/>
        </authorList>
    </citation>
    <scope>NUCLEOTIDE SEQUENCE</scope>
    <source>
        <strain evidence="2">IFO 4308</strain>
    </source>
</reference>
<feature type="compositionally biased region" description="Basic and acidic residues" evidence="1">
    <location>
        <begin position="1"/>
        <end position="10"/>
    </location>
</feature>
<dbReference type="KEGG" id="aluc:AKAW2_50385S"/>
<dbReference type="GeneID" id="64961365"/>
<organism evidence="2 3">
    <name type="scientific">Aspergillus kawachii</name>
    <name type="common">White koji mold</name>
    <name type="synonym">Aspergillus awamori var. kawachi</name>
    <dbReference type="NCBI Taxonomy" id="1069201"/>
    <lineage>
        <taxon>Eukaryota</taxon>
        <taxon>Fungi</taxon>
        <taxon>Dikarya</taxon>
        <taxon>Ascomycota</taxon>
        <taxon>Pezizomycotina</taxon>
        <taxon>Eurotiomycetes</taxon>
        <taxon>Eurotiomycetidae</taxon>
        <taxon>Eurotiales</taxon>
        <taxon>Aspergillaceae</taxon>
        <taxon>Aspergillus</taxon>
        <taxon>Aspergillus subgen. Circumdati</taxon>
    </lineage>
</organism>
<gene>
    <name evidence="2" type="ORF">AKAW2_50385S</name>
</gene>
<feature type="region of interest" description="Disordered" evidence="1">
    <location>
        <begin position="1"/>
        <end position="34"/>
    </location>
</feature>
<dbReference type="RefSeq" id="XP_041543806.1">
    <property type="nucleotide sequence ID" value="XM_041690197.1"/>
</dbReference>
<proteinExistence type="predicted"/>
<evidence type="ECO:0000313" key="3">
    <source>
        <dbReference type="Proteomes" id="UP000661280"/>
    </source>
</evidence>
<sequence length="100" mass="11026">MAHASEGERKARARSGNSLADIYPKTPPNSPRMAVSKAVPIEQISILEKLNTTCANTIIDSRCYDSDVHNLIEYYIWNFHPEVLDVKASGGKAPFCPGHL</sequence>
<evidence type="ECO:0000256" key="1">
    <source>
        <dbReference type="SAM" id="MobiDB-lite"/>
    </source>
</evidence>
<reference evidence="2" key="2">
    <citation type="submission" date="2021-02" db="EMBL/GenBank/DDBJ databases">
        <title>Aspergillus luchuensis mut. kawachii IFO 4304 genome sequence.</title>
        <authorList>
            <person name="Mori K."/>
            <person name="Kadooka C."/>
            <person name="Goto M."/>
            <person name="Futagami T."/>
        </authorList>
    </citation>
    <scope>NUCLEOTIDE SEQUENCE</scope>
    <source>
        <strain evidence="2">IFO 4308</strain>
    </source>
</reference>
<name>A0A7R7WCM8_ASPKA</name>
<dbReference type="AlphaFoldDB" id="A0A7R7WCM8"/>
<dbReference type="EMBL" id="AP024429">
    <property type="protein sequence ID" value="BCS00044.1"/>
    <property type="molecule type" value="Genomic_DNA"/>
</dbReference>
<evidence type="ECO:0000313" key="2">
    <source>
        <dbReference type="EMBL" id="BCS00044.1"/>
    </source>
</evidence>
<keyword evidence="3" id="KW-1185">Reference proteome</keyword>
<dbReference type="Proteomes" id="UP000661280">
    <property type="component" value="Chromosome 5"/>
</dbReference>
<protein>
    <submittedName>
        <fullName evidence="2">Uncharacterized protein</fullName>
    </submittedName>
</protein>
<accession>A0A7R7WCM8</accession>